<dbReference type="RefSeq" id="WP_317543219.1">
    <property type="nucleotide sequence ID" value="NZ_JAWLKB010000008.1"/>
</dbReference>
<comment type="caution">
    <text evidence="2">The sequence shown here is derived from an EMBL/GenBank/DDBJ whole genome shotgun (WGS) entry which is preliminary data.</text>
</comment>
<protein>
    <submittedName>
        <fullName evidence="2">Uncharacterized protein</fullName>
    </submittedName>
</protein>
<reference evidence="2 3" key="1">
    <citation type="submission" date="2023-10" db="EMBL/GenBank/DDBJ databases">
        <title>Development of a sustainable strategy for remediation of hydrocarbon-contaminated territories based on the waste exchange concept.</title>
        <authorList>
            <person name="Krivoruchko A."/>
        </authorList>
    </citation>
    <scope>NUCLEOTIDE SEQUENCE [LARGE SCALE GENOMIC DNA]</scope>
    <source>
        <strain evidence="2 3">IEGM 1203</strain>
    </source>
</reference>
<keyword evidence="3" id="KW-1185">Reference proteome</keyword>
<feature type="region of interest" description="Disordered" evidence="1">
    <location>
        <begin position="1"/>
        <end position="25"/>
    </location>
</feature>
<name>A0ABU4BXE9_RHOGO</name>
<dbReference type="Proteomes" id="UP001185927">
    <property type="component" value="Unassembled WGS sequence"/>
</dbReference>
<dbReference type="EMBL" id="JAWLKB010000008">
    <property type="protein sequence ID" value="MDV6268903.1"/>
    <property type="molecule type" value="Genomic_DNA"/>
</dbReference>
<evidence type="ECO:0000313" key="3">
    <source>
        <dbReference type="Proteomes" id="UP001185927"/>
    </source>
</evidence>
<sequence length="82" mass="8390">MIDGTVPRQVGKDPAAQSPESIPGLRAGMINSGHAIIHVVTVAPPPAMPVRYAPSGPMPAGTVHYGCFTSSDLVSSIERPAA</sequence>
<gene>
    <name evidence="2" type="ORF">R3Q16_19995</name>
</gene>
<proteinExistence type="predicted"/>
<evidence type="ECO:0000313" key="2">
    <source>
        <dbReference type="EMBL" id="MDV6268903.1"/>
    </source>
</evidence>
<accession>A0ABU4BXE9</accession>
<evidence type="ECO:0000256" key="1">
    <source>
        <dbReference type="SAM" id="MobiDB-lite"/>
    </source>
</evidence>
<organism evidence="2 3">
    <name type="scientific">Rhodococcus globerulus</name>
    <dbReference type="NCBI Taxonomy" id="33008"/>
    <lineage>
        <taxon>Bacteria</taxon>
        <taxon>Bacillati</taxon>
        <taxon>Actinomycetota</taxon>
        <taxon>Actinomycetes</taxon>
        <taxon>Mycobacteriales</taxon>
        <taxon>Nocardiaceae</taxon>
        <taxon>Rhodococcus</taxon>
    </lineage>
</organism>